<dbReference type="NCBIfam" id="TIGR00401">
    <property type="entry name" value="msrA"/>
    <property type="match status" value="1"/>
</dbReference>
<dbReference type="EC" id="1.8.4.11" evidence="4"/>
<comment type="similarity">
    <text evidence="4">Belongs to the MsrA Met sulfoxide reductase family.</text>
</comment>
<gene>
    <name evidence="6" type="primary">mrsA</name>
    <name evidence="4" type="synonym">msrA</name>
    <name evidence="6" type="ORF">WG78_00430</name>
</gene>
<name>A0A0N0GR40_9NEIS</name>
<reference evidence="6 7" key="1">
    <citation type="submission" date="2015-07" db="EMBL/GenBank/DDBJ databases">
        <title>Draft genome sequence of the Amantichitinum ursilacus IGB-41, a new chitin-degrading bacterium.</title>
        <authorList>
            <person name="Kirstahler P."/>
            <person name="Guenther M."/>
            <person name="Grumaz C."/>
            <person name="Rupp S."/>
            <person name="Zibek S."/>
            <person name="Sohn K."/>
        </authorList>
    </citation>
    <scope>NUCLEOTIDE SEQUENCE [LARGE SCALE GENOMIC DNA]</scope>
    <source>
        <strain evidence="6 7">IGB-41</strain>
    </source>
</reference>
<comment type="function">
    <text evidence="4">Has an important function as a repair enzyme for proteins that have been inactivated by oxidation. Catalyzes the reversible oxidation-reduction of methionine sulfoxide in proteins to methionine.</text>
</comment>
<dbReference type="Gene3D" id="3.30.1060.10">
    <property type="entry name" value="Peptide methionine sulphoxide reductase MsrA"/>
    <property type="match status" value="1"/>
</dbReference>
<feature type="domain" description="Peptide methionine sulphoxide reductase MsrA" evidence="5">
    <location>
        <begin position="6"/>
        <end position="157"/>
    </location>
</feature>
<comment type="catalytic activity">
    <reaction evidence="2 4">
        <text>L-methionyl-[protein] + [thioredoxin]-disulfide + H2O = L-methionyl-(S)-S-oxide-[protein] + [thioredoxin]-dithiol</text>
        <dbReference type="Rhea" id="RHEA:14217"/>
        <dbReference type="Rhea" id="RHEA-COMP:10698"/>
        <dbReference type="Rhea" id="RHEA-COMP:10700"/>
        <dbReference type="Rhea" id="RHEA-COMP:12313"/>
        <dbReference type="Rhea" id="RHEA-COMP:12315"/>
        <dbReference type="ChEBI" id="CHEBI:15377"/>
        <dbReference type="ChEBI" id="CHEBI:16044"/>
        <dbReference type="ChEBI" id="CHEBI:29950"/>
        <dbReference type="ChEBI" id="CHEBI:44120"/>
        <dbReference type="ChEBI" id="CHEBI:50058"/>
        <dbReference type="EC" id="1.8.4.11"/>
    </reaction>
</comment>
<dbReference type="OrthoDB" id="4174719at2"/>
<dbReference type="InterPro" id="IPR002569">
    <property type="entry name" value="Met_Sox_Rdtase_MsrA_dom"/>
</dbReference>
<dbReference type="Proteomes" id="UP000037939">
    <property type="component" value="Unassembled WGS sequence"/>
</dbReference>
<evidence type="ECO:0000256" key="3">
    <source>
        <dbReference type="ARBA" id="ARBA00048782"/>
    </source>
</evidence>
<evidence type="ECO:0000259" key="5">
    <source>
        <dbReference type="Pfam" id="PF01625"/>
    </source>
</evidence>
<keyword evidence="7" id="KW-1185">Reference proteome</keyword>
<dbReference type="RefSeq" id="WP_053935813.1">
    <property type="nucleotide sequence ID" value="NZ_LAQT01000001.1"/>
</dbReference>
<sequence>MTTEVATLAGGCFWCLEAVFQRVQGVKSVLSGYMGGHVDHPDYKAVCTGETGHAEILKIEFDPAEVSFEDLLEVYFTIHDPTTLNRQGDDVGTQYRSEIFYQNAEQEQIARTKIAELTQSGEFSSPIVTKLTAVQTFWPAEDYHHNYFNQHPNQPYCMAVVSAKVRKLLKHFPKQVVESK</sequence>
<dbReference type="STRING" id="857265.WG78_00430"/>
<evidence type="ECO:0000313" key="7">
    <source>
        <dbReference type="Proteomes" id="UP000037939"/>
    </source>
</evidence>
<dbReference type="GO" id="GO:0008113">
    <property type="term" value="F:peptide-methionine (S)-S-oxide reductase activity"/>
    <property type="evidence" value="ECO:0007669"/>
    <property type="project" value="UniProtKB-UniRule"/>
</dbReference>
<comment type="caution">
    <text evidence="6">The sequence shown here is derived from an EMBL/GenBank/DDBJ whole genome shotgun (WGS) entry which is preliminary data.</text>
</comment>
<keyword evidence="1 4" id="KW-0560">Oxidoreductase</keyword>
<organism evidence="6 7">
    <name type="scientific">Amantichitinum ursilacus</name>
    <dbReference type="NCBI Taxonomy" id="857265"/>
    <lineage>
        <taxon>Bacteria</taxon>
        <taxon>Pseudomonadati</taxon>
        <taxon>Pseudomonadota</taxon>
        <taxon>Betaproteobacteria</taxon>
        <taxon>Neisseriales</taxon>
        <taxon>Chitinibacteraceae</taxon>
        <taxon>Amantichitinum</taxon>
    </lineage>
</organism>
<dbReference type="EMBL" id="LAQT01000001">
    <property type="protein sequence ID" value="KPC55079.1"/>
    <property type="molecule type" value="Genomic_DNA"/>
</dbReference>
<dbReference type="PATRIC" id="fig|857265.3.peg.91"/>
<protein>
    <recommendedName>
        <fullName evidence="4">Peptide methionine sulfoxide reductase MsrA</fullName>
        <shortName evidence="4">Protein-methionine-S-oxide reductase</shortName>
        <ecNumber evidence="4">1.8.4.11</ecNumber>
    </recommendedName>
    <alternativeName>
        <fullName evidence="4">Peptide-methionine (S)-S-oxide reductase</fullName>
        <shortName evidence="4">Peptide Met(O) reductase</shortName>
    </alternativeName>
</protein>
<feature type="active site" evidence="4">
    <location>
        <position position="12"/>
    </location>
</feature>
<evidence type="ECO:0000313" key="6">
    <source>
        <dbReference type="EMBL" id="KPC55079.1"/>
    </source>
</evidence>
<dbReference type="InterPro" id="IPR036509">
    <property type="entry name" value="Met_Sox_Rdtase_MsrA_sf"/>
</dbReference>
<evidence type="ECO:0000256" key="1">
    <source>
        <dbReference type="ARBA" id="ARBA00023002"/>
    </source>
</evidence>
<accession>A0A0N0GR40</accession>
<dbReference type="PANTHER" id="PTHR43774:SF1">
    <property type="entry name" value="PEPTIDE METHIONINE SULFOXIDE REDUCTASE MSRA 2"/>
    <property type="match status" value="1"/>
</dbReference>
<dbReference type="AlphaFoldDB" id="A0A0N0GR40"/>
<dbReference type="HAMAP" id="MF_01401">
    <property type="entry name" value="MsrA"/>
    <property type="match status" value="1"/>
</dbReference>
<dbReference type="GO" id="GO:0033744">
    <property type="term" value="F:L-methionine:thioredoxin-disulfide S-oxidoreductase activity"/>
    <property type="evidence" value="ECO:0007669"/>
    <property type="project" value="RHEA"/>
</dbReference>
<dbReference type="SUPFAM" id="SSF55068">
    <property type="entry name" value="Peptide methionine sulfoxide reductase"/>
    <property type="match status" value="1"/>
</dbReference>
<comment type="catalytic activity">
    <reaction evidence="3 4">
        <text>[thioredoxin]-disulfide + L-methionine + H2O = L-methionine (S)-S-oxide + [thioredoxin]-dithiol</text>
        <dbReference type="Rhea" id="RHEA:19993"/>
        <dbReference type="Rhea" id="RHEA-COMP:10698"/>
        <dbReference type="Rhea" id="RHEA-COMP:10700"/>
        <dbReference type="ChEBI" id="CHEBI:15377"/>
        <dbReference type="ChEBI" id="CHEBI:29950"/>
        <dbReference type="ChEBI" id="CHEBI:50058"/>
        <dbReference type="ChEBI" id="CHEBI:57844"/>
        <dbReference type="ChEBI" id="CHEBI:58772"/>
        <dbReference type="EC" id="1.8.4.11"/>
    </reaction>
</comment>
<proteinExistence type="inferred from homology"/>
<evidence type="ECO:0000256" key="2">
    <source>
        <dbReference type="ARBA" id="ARBA00047806"/>
    </source>
</evidence>
<evidence type="ECO:0000256" key="4">
    <source>
        <dbReference type="HAMAP-Rule" id="MF_01401"/>
    </source>
</evidence>
<dbReference type="PANTHER" id="PTHR43774">
    <property type="entry name" value="PEPTIDE METHIONINE SULFOXIDE REDUCTASE"/>
    <property type="match status" value="1"/>
</dbReference>
<dbReference type="Pfam" id="PF01625">
    <property type="entry name" value="PMSR"/>
    <property type="match status" value="1"/>
</dbReference>